<dbReference type="SUPFAM" id="SSF57903">
    <property type="entry name" value="FYVE/PHD zinc finger"/>
    <property type="match status" value="1"/>
</dbReference>
<reference evidence="7 8" key="1">
    <citation type="journal article" date="2020" name="Nature">
        <title>Six reference-quality genomes reveal evolution of bat adaptations.</title>
        <authorList>
            <person name="Jebb D."/>
            <person name="Huang Z."/>
            <person name="Pippel M."/>
            <person name="Hughes G.M."/>
            <person name="Lavrichenko K."/>
            <person name="Devanna P."/>
            <person name="Winkler S."/>
            <person name="Jermiin L.S."/>
            <person name="Skirmuntt E.C."/>
            <person name="Katzourakis A."/>
            <person name="Burkitt-Gray L."/>
            <person name="Ray D.A."/>
            <person name="Sullivan K.A.M."/>
            <person name="Roscito J.G."/>
            <person name="Kirilenko B.M."/>
            <person name="Davalos L.M."/>
            <person name="Corthals A.P."/>
            <person name="Power M.L."/>
            <person name="Jones G."/>
            <person name="Ransome R.D."/>
            <person name="Dechmann D.K.N."/>
            <person name="Locatelli A.G."/>
            <person name="Puechmaille S.J."/>
            <person name="Fedrigo O."/>
            <person name="Jarvis E.D."/>
            <person name="Hiller M."/>
            <person name="Vernes S.C."/>
            <person name="Myers E.W."/>
            <person name="Teeling E.C."/>
        </authorList>
    </citation>
    <scope>NUCLEOTIDE SEQUENCE [LARGE SCALE GENOMIC DNA]</scope>
    <source>
        <strain evidence="7">MRhiFer1</strain>
        <tissue evidence="7">Lung</tissue>
    </source>
</reference>
<evidence type="ECO:0000256" key="2">
    <source>
        <dbReference type="ARBA" id="ARBA00022723"/>
    </source>
</evidence>
<keyword evidence="2" id="KW-0479">Metal-binding</keyword>
<evidence type="ECO:0000313" key="8">
    <source>
        <dbReference type="Proteomes" id="UP000585614"/>
    </source>
</evidence>
<dbReference type="Pfam" id="PF13771">
    <property type="entry name" value="zf-HC5HC2H"/>
    <property type="match status" value="1"/>
</dbReference>
<dbReference type="InterPro" id="IPR011011">
    <property type="entry name" value="Znf_FYVE_PHD"/>
</dbReference>
<dbReference type="PANTHER" id="PTHR12420:SF4">
    <property type="entry name" value="PHD FINGER PROTEIN 11"/>
    <property type="match status" value="1"/>
</dbReference>
<comment type="caution">
    <text evidence="7">The sequence shown here is derived from an EMBL/GenBank/DDBJ whole genome shotgun (WGS) entry which is preliminary data.</text>
</comment>
<sequence length="236" mass="26809">MMEKRTCALCPKDLECSVLYFARSENIAAHENCLLYSSALVECEDHDPHNFDRNFDVETVKKEISRGRRLKCTFCGKRGATVGCDEKACTKTYHFFCAKNDNAVLHSGSGGIYNVLCRQHAPLKDTQIELHSVKRLPRVFHPHNSRKTTPRRDAVVKVAFLKKCKEAGLLNDLFQEILDKLHLIQERLMDETASESDYEEIGTSLFDCRLFEDTFVHFQADGVRTIGCPCGENTSP</sequence>
<organism evidence="7 8">
    <name type="scientific">Rhinolophus ferrumequinum</name>
    <name type="common">Greater horseshoe bat</name>
    <dbReference type="NCBI Taxonomy" id="59479"/>
    <lineage>
        <taxon>Eukaryota</taxon>
        <taxon>Metazoa</taxon>
        <taxon>Chordata</taxon>
        <taxon>Craniata</taxon>
        <taxon>Vertebrata</taxon>
        <taxon>Euteleostomi</taxon>
        <taxon>Mammalia</taxon>
        <taxon>Eutheria</taxon>
        <taxon>Laurasiatheria</taxon>
        <taxon>Chiroptera</taxon>
        <taxon>Yinpterochiroptera</taxon>
        <taxon>Rhinolophoidea</taxon>
        <taxon>Rhinolophidae</taxon>
        <taxon>Rhinolophinae</taxon>
        <taxon>Rhinolophus</taxon>
    </lineage>
</organism>
<evidence type="ECO:0000259" key="6">
    <source>
        <dbReference type="PROSITE" id="PS51805"/>
    </source>
</evidence>
<feature type="domain" description="PHD-type" evidence="6">
    <location>
        <begin position="4"/>
        <end position="121"/>
    </location>
</feature>
<dbReference type="GO" id="GO:0008270">
    <property type="term" value="F:zinc ion binding"/>
    <property type="evidence" value="ECO:0007669"/>
    <property type="project" value="UniProtKB-KW"/>
</dbReference>
<evidence type="ECO:0000256" key="1">
    <source>
        <dbReference type="ARBA" id="ARBA00004123"/>
    </source>
</evidence>
<dbReference type="Gene3D" id="3.30.40.10">
    <property type="entry name" value="Zinc/RING finger domain, C3HC4 (zinc finger)"/>
    <property type="match status" value="1"/>
</dbReference>
<dbReference type="PROSITE" id="PS51805">
    <property type="entry name" value="EPHD"/>
    <property type="match status" value="1"/>
</dbReference>
<dbReference type="AlphaFoldDB" id="A0A7J7ZRF1"/>
<dbReference type="GO" id="GO:0005634">
    <property type="term" value="C:nucleus"/>
    <property type="evidence" value="ECO:0007669"/>
    <property type="project" value="UniProtKB-SubCell"/>
</dbReference>
<dbReference type="PANTHER" id="PTHR12420">
    <property type="entry name" value="PHD FINGER PROTEIN"/>
    <property type="match status" value="1"/>
</dbReference>
<dbReference type="InterPro" id="IPR051188">
    <property type="entry name" value="PHD-type_Zinc_Finger"/>
</dbReference>
<dbReference type="FunFam" id="3.30.40.10:FF:000425">
    <property type="entry name" value="PHD finger protein 11"/>
    <property type="match status" value="1"/>
</dbReference>
<keyword evidence="3" id="KW-0863">Zinc-finger</keyword>
<keyword evidence="4" id="KW-0862">Zinc</keyword>
<gene>
    <name evidence="7" type="ORF">mRhiFer1_012909</name>
</gene>
<evidence type="ECO:0000256" key="5">
    <source>
        <dbReference type="ARBA" id="ARBA00023242"/>
    </source>
</evidence>
<proteinExistence type="predicted"/>
<protein>
    <submittedName>
        <fullName evidence="7">PHD finger protein 11</fullName>
    </submittedName>
</protein>
<evidence type="ECO:0000256" key="3">
    <source>
        <dbReference type="ARBA" id="ARBA00022771"/>
    </source>
</evidence>
<dbReference type="InterPro" id="IPR013083">
    <property type="entry name" value="Znf_RING/FYVE/PHD"/>
</dbReference>
<keyword evidence="5" id="KW-0539">Nucleus</keyword>
<evidence type="ECO:0000313" key="7">
    <source>
        <dbReference type="EMBL" id="KAF6376615.1"/>
    </source>
</evidence>
<dbReference type="SMART" id="SM00249">
    <property type="entry name" value="PHD"/>
    <property type="match status" value="1"/>
</dbReference>
<dbReference type="EMBL" id="JACAGC010000003">
    <property type="protein sequence ID" value="KAF6376615.1"/>
    <property type="molecule type" value="Genomic_DNA"/>
</dbReference>
<dbReference type="InterPro" id="IPR001965">
    <property type="entry name" value="Znf_PHD"/>
</dbReference>
<name>A0A7J7ZRF1_RHIFE</name>
<evidence type="ECO:0000256" key="4">
    <source>
        <dbReference type="ARBA" id="ARBA00022833"/>
    </source>
</evidence>
<accession>A0A7J7ZRF1</accession>
<dbReference type="InterPro" id="IPR034732">
    <property type="entry name" value="EPHD"/>
</dbReference>
<dbReference type="Proteomes" id="UP000585614">
    <property type="component" value="Unassembled WGS sequence"/>
</dbReference>
<comment type="subcellular location">
    <subcellularLocation>
        <location evidence="1">Nucleus</location>
    </subcellularLocation>
</comment>